<evidence type="ECO:0000313" key="2">
    <source>
        <dbReference type="EMBL" id="GEC05026.1"/>
    </source>
</evidence>
<sequence>MFPSGEFLAAVALTDAVLDDQSSEPAQRGHSKIRSEVLFRGRPSAPPGPRRDSACGAPSIRLRTHPVRLLSSAGQAERVPLTIYSQHANRGKTQILATYQGPDGVVSKTVTSLGDSRLAGPIVDALNRISAFATVPVSVHDCREQRVDYYPRKHLAASVCGFTRRWPIWRMRL</sequence>
<name>A0A4Y3VJ24_9ACTN</name>
<accession>A0A4Y3VJ24</accession>
<protein>
    <submittedName>
        <fullName evidence="2">Uncharacterized protein</fullName>
    </submittedName>
</protein>
<gene>
    <name evidence="2" type="ORF">SSP24_26810</name>
</gene>
<reference evidence="2 3" key="1">
    <citation type="submission" date="2019-06" db="EMBL/GenBank/DDBJ databases">
        <title>Whole genome shotgun sequence of Streptomyces spinoverrucosus NBRC 14228.</title>
        <authorList>
            <person name="Hosoyama A."/>
            <person name="Uohara A."/>
            <person name="Ohji S."/>
            <person name="Ichikawa N."/>
        </authorList>
    </citation>
    <scope>NUCLEOTIDE SEQUENCE [LARGE SCALE GENOMIC DNA]</scope>
    <source>
        <strain evidence="2 3">NBRC 14228</strain>
    </source>
</reference>
<keyword evidence="3" id="KW-1185">Reference proteome</keyword>
<evidence type="ECO:0000256" key="1">
    <source>
        <dbReference type="SAM" id="MobiDB-lite"/>
    </source>
</evidence>
<dbReference type="EMBL" id="BJND01000019">
    <property type="protein sequence ID" value="GEC05026.1"/>
    <property type="molecule type" value="Genomic_DNA"/>
</dbReference>
<comment type="caution">
    <text evidence="2">The sequence shown here is derived from an EMBL/GenBank/DDBJ whole genome shotgun (WGS) entry which is preliminary data.</text>
</comment>
<evidence type="ECO:0000313" key="3">
    <source>
        <dbReference type="Proteomes" id="UP000317881"/>
    </source>
</evidence>
<organism evidence="2 3">
    <name type="scientific">Streptomyces spinoverrucosus</name>
    <dbReference type="NCBI Taxonomy" id="284043"/>
    <lineage>
        <taxon>Bacteria</taxon>
        <taxon>Bacillati</taxon>
        <taxon>Actinomycetota</taxon>
        <taxon>Actinomycetes</taxon>
        <taxon>Kitasatosporales</taxon>
        <taxon>Streptomycetaceae</taxon>
        <taxon>Streptomyces</taxon>
    </lineage>
</organism>
<dbReference type="AlphaFoldDB" id="A0A4Y3VJ24"/>
<feature type="region of interest" description="Disordered" evidence="1">
    <location>
        <begin position="20"/>
        <end position="55"/>
    </location>
</feature>
<dbReference type="Proteomes" id="UP000317881">
    <property type="component" value="Unassembled WGS sequence"/>
</dbReference>
<proteinExistence type="predicted"/>